<proteinExistence type="predicted"/>
<dbReference type="AlphaFoldDB" id="X0ZGZ3"/>
<organism evidence="1">
    <name type="scientific">marine sediment metagenome</name>
    <dbReference type="NCBI Taxonomy" id="412755"/>
    <lineage>
        <taxon>unclassified sequences</taxon>
        <taxon>metagenomes</taxon>
        <taxon>ecological metagenomes</taxon>
    </lineage>
</organism>
<protein>
    <submittedName>
        <fullName evidence="1">Uncharacterized protein</fullName>
    </submittedName>
</protein>
<accession>X0ZGZ3</accession>
<sequence>MRIVINIQSTNPPTSYNVVLQIVGGSKKEKEE</sequence>
<gene>
    <name evidence="1" type="ORF">S01H1_76917</name>
</gene>
<name>X0ZGZ3_9ZZZZ</name>
<comment type="caution">
    <text evidence="1">The sequence shown here is derived from an EMBL/GenBank/DDBJ whole genome shotgun (WGS) entry which is preliminary data.</text>
</comment>
<evidence type="ECO:0000313" key="1">
    <source>
        <dbReference type="EMBL" id="GAG47626.1"/>
    </source>
</evidence>
<feature type="non-terminal residue" evidence="1">
    <location>
        <position position="32"/>
    </location>
</feature>
<reference evidence="1" key="1">
    <citation type="journal article" date="2014" name="Front. Microbiol.">
        <title>High frequency of phylogenetically diverse reductive dehalogenase-homologous genes in deep subseafloor sedimentary metagenomes.</title>
        <authorList>
            <person name="Kawai M."/>
            <person name="Futagami T."/>
            <person name="Toyoda A."/>
            <person name="Takaki Y."/>
            <person name="Nishi S."/>
            <person name="Hori S."/>
            <person name="Arai W."/>
            <person name="Tsubouchi T."/>
            <person name="Morono Y."/>
            <person name="Uchiyama I."/>
            <person name="Ito T."/>
            <person name="Fujiyama A."/>
            <person name="Inagaki F."/>
            <person name="Takami H."/>
        </authorList>
    </citation>
    <scope>NUCLEOTIDE SEQUENCE</scope>
    <source>
        <strain evidence="1">Expedition CK06-06</strain>
    </source>
</reference>
<dbReference type="EMBL" id="BARS01051671">
    <property type="protein sequence ID" value="GAG47626.1"/>
    <property type="molecule type" value="Genomic_DNA"/>
</dbReference>